<comment type="cofactor">
    <cofactor evidence="2">
        <name>pyridoxal 5'-phosphate</name>
        <dbReference type="ChEBI" id="CHEBI:597326"/>
    </cofactor>
</comment>
<dbReference type="KEGG" id="hmn:HM131_02790"/>
<evidence type="ECO:0000256" key="3">
    <source>
        <dbReference type="ARBA" id="ARBA00010869"/>
    </source>
</evidence>
<dbReference type="InterPro" id="IPR000634">
    <property type="entry name" value="Ser/Thr_deHydtase_PyrdxlP-BS"/>
</dbReference>
<dbReference type="GO" id="GO:0009097">
    <property type="term" value="P:isoleucine biosynthetic process"/>
    <property type="evidence" value="ECO:0007669"/>
    <property type="project" value="TreeGrafter"/>
</dbReference>
<dbReference type="PROSITE" id="PS00165">
    <property type="entry name" value="DEHYDRATASE_SER_THR"/>
    <property type="match status" value="1"/>
</dbReference>
<dbReference type="SUPFAM" id="SSF53686">
    <property type="entry name" value="Tryptophan synthase beta subunit-like PLP-dependent enzymes"/>
    <property type="match status" value="1"/>
</dbReference>
<dbReference type="AlphaFoldDB" id="A0A1W6A0T3"/>
<keyword evidence="11" id="KW-1185">Reference proteome</keyword>
<evidence type="ECO:0000256" key="1">
    <source>
        <dbReference type="ARBA" id="ARBA00001274"/>
    </source>
</evidence>
<dbReference type="InterPro" id="IPR001926">
    <property type="entry name" value="TrpB-like_PALP"/>
</dbReference>
<evidence type="ECO:0000256" key="4">
    <source>
        <dbReference type="ARBA" id="ARBA00012096"/>
    </source>
</evidence>
<dbReference type="GO" id="GO:0030170">
    <property type="term" value="F:pyridoxal phosphate binding"/>
    <property type="evidence" value="ECO:0007669"/>
    <property type="project" value="InterPro"/>
</dbReference>
<sequence>MVEATPLVYSESLSKSLSNDVYLKLEHTHPTGSFKLRGAANKILSLTDEEKEKGVATFSTGNHGISVAYVAKKLTIPCIVCISNRVPLEKVNRLKRLDAEVVVVGSNQDDAEAHCYQLEKEKGISVVKPFDDREVIAGQGTIGLEIMEQLPEVKEVIIPLSGGGLLSGIGYTLKSIESSIRITGVSMEKSAVMYESLKKGTPVVLPEEDTLADSLLGGLGPENQYTFSMTGKYMDGAELVSEEAIGEGILHMLEYHKMAIEGAAASGIGLLLEKGRRTDSPVVLIISGNNIDHQTIEHLMINK</sequence>
<evidence type="ECO:0000313" key="10">
    <source>
        <dbReference type="EMBL" id="ARI79091.1"/>
    </source>
</evidence>
<dbReference type="OrthoDB" id="9811476at2"/>
<dbReference type="InterPro" id="IPR050147">
    <property type="entry name" value="Ser/Thr_Dehydratase"/>
</dbReference>
<gene>
    <name evidence="10" type="primary">eutB</name>
    <name evidence="10" type="ORF">HM131_02790</name>
</gene>
<proteinExistence type="inferred from homology"/>
<dbReference type="EMBL" id="CP020772">
    <property type="protein sequence ID" value="ARI79091.1"/>
    <property type="molecule type" value="Genomic_DNA"/>
</dbReference>
<dbReference type="Gene3D" id="3.40.50.1100">
    <property type="match status" value="2"/>
</dbReference>
<accession>A0A1W6A0T3</accession>
<dbReference type="GO" id="GO:0003941">
    <property type="term" value="F:L-serine ammonia-lyase activity"/>
    <property type="evidence" value="ECO:0007669"/>
    <property type="project" value="TreeGrafter"/>
</dbReference>
<dbReference type="Pfam" id="PF00291">
    <property type="entry name" value="PALP"/>
    <property type="match status" value="1"/>
</dbReference>
<dbReference type="PANTHER" id="PTHR48078:SF6">
    <property type="entry name" value="L-THREONINE DEHYDRATASE CATABOLIC TDCB"/>
    <property type="match status" value="1"/>
</dbReference>
<dbReference type="FunFam" id="3.40.50.1100:FF:000005">
    <property type="entry name" value="Threonine dehydratase catabolic"/>
    <property type="match status" value="1"/>
</dbReference>
<protein>
    <recommendedName>
        <fullName evidence="4">threonine ammonia-lyase</fullName>
        <ecNumber evidence="4">4.3.1.19</ecNumber>
    </recommendedName>
    <alternativeName>
        <fullName evidence="8">Threonine deaminase</fullName>
    </alternativeName>
</protein>
<evidence type="ECO:0000256" key="5">
    <source>
        <dbReference type="ARBA" id="ARBA00022898"/>
    </source>
</evidence>
<comment type="catalytic activity">
    <reaction evidence="1">
        <text>L-threonine = 2-oxobutanoate + NH4(+)</text>
        <dbReference type="Rhea" id="RHEA:22108"/>
        <dbReference type="ChEBI" id="CHEBI:16763"/>
        <dbReference type="ChEBI" id="CHEBI:28938"/>
        <dbReference type="ChEBI" id="CHEBI:57926"/>
        <dbReference type="EC" id="4.3.1.19"/>
    </reaction>
</comment>
<dbReference type="PANTHER" id="PTHR48078">
    <property type="entry name" value="THREONINE DEHYDRATASE, MITOCHONDRIAL-RELATED"/>
    <property type="match status" value="1"/>
</dbReference>
<dbReference type="InterPro" id="IPR036052">
    <property type="entry name" value="TrpB-like_PALP_sf"/>
</dbReference>
<keyword evidence="6" id="KW-0456">Lyase</keyword>
<dbReference type="CDD" id="cd01562">
    <property type="entry name" value="Thr-dehyd"/>
    <property type="match status" value="1"/>
</dbReference>
<evidence type="ECO:0000256" key="8">
    <source>
        <dbReference type="ARBA" id="ARBA00031427"/>
    </source>
</evidence>
<organism evidence="10 11">
    <name type="scientific">Halobacillus mangrovi</name>
    <dbReference type="NCBI Taxonomy" id="402384"/>
    <lineage>
        <taxon>Bacteria</taxon>
        <taxon>Bacillati</taxon>
        <taxon>Bacillota</taxon>
        <taxon>Bacilli</taxon>
        <taxon>Bacillales</taxon>
        <taxon>Bacillaceae</taxon>
        <taxon>Halobacillus</taxon>
    </lineage>
</organism>
<evidence type="ECO:0000256" key="7">
    <source>
        <dbReference type="ARBA" id="ARBA00025527"/>
    </source>
</evidence>
<dbReference type="GO" id="GO:0006565">
    <property type="term" value="P:L-serine catabolic process"/>
    <property type="evidence" value="ECO:0007669"/>
    <property type="project" value="TreeGrafter"/>
</dbReference>
<comment type="function">
    <text evidence="7">Catalyzes the anaerobic formation of alpha-ketobutyrate and ammonia from threonine in a two-step reaction. The first step involved a dehydration of threonine and a production of enamine intermediates (aminocrotonate), which tautomerizes to its imine form (iminobutyrate). Both intermediates are unstable and short-lived. The second step is the nonenzymatic hydrolysis of the enamine/imine intermediates to form 2-ketobutyrate and free ammonia. In the low water environment of the cell, the second step is accelerated by RidA.</text>
</comment>
<dbReference type="GO" id="GO:0004794">
    <property type="term" value="F:threonine deaminase activity"/>
    <property type="evidence" value="ECO:0007669"/>
    <property type="project" value="UniProtKB-EC"/>
</dbReference>
<evidence type="ECO:0000256" key="6">
    <source>
        <dbReference type="ARBA" id="ARBA00023239"/>
    </source>
</evidence>
<evidence type="ECO:0000313" key="11">
    <source>
        <dbReference type="Proteomes" id="UP000192527"/>
    </source>
</evidence>
<evidence type="ECO:0000256" key="2">
    <source>
        <dbReference type="ARBA" id="ARBA00001933"/>
    </source>
</evidence>
<evidence type="ECO:0000259" key="9">
    <source>
        <dbReference type="Pfam" id="PF00291"/>
    </source>
</evidence>
<reference evidence="10 11" key="1">
    <citation type="submission" date="2017-04" db="EMBL/GenBank/DDBJ databases">
        <title>The whole genome sequencing and assembly of Halobacillus mangrovi strain.</title>
        <authorList>
            <person name="Lee S.-J."/>
            <person name="Park M.-K."/>
            <person name="Kim J.-Y."/>
            <person name="Lee Y.-J."/>
            <person name="Yi H."/>
            <person name="Bahn Y.-S."/>
            <person name="Kim J.F."/>
            <person name="Lee D.-W."/>
        </authorList>
    </citation>
    <scope>NUCLEOTIDE SEQUENCE [LARGE SCALE GENOMIC DNA]</scope>
    <source>
        <strain evidence="10 11">KTB 131</strain>
    </source>
</reference>
<dbReference type="EC" id="4.3.1.19" evidence="4"/>
<dbReference type="GO" id="GO:0006567">
    <property type="term" value="P:L-threonine catabolic process"/>
    <property type="evidence" value="ECO:0007669"/>
    <property type="project" value="TreeGrafter"/>
</dbReference>
<dbReference type="STRING" id="402384.HM131_02790"/>
<name>A0A1W6A0T3_9BACI</name>
<comment type="similarity">
    <text evidence="3">Belongs to the serine/threonine dehydratase family.</text>
</comment>
<feature type="domain" description="Tryptophan synthase beta chain-like PALP" evidence="9">
    <location>
        <begin position="4"/>
        <end position="288"/>
    </location>
</feature>
<dbReference type="Proteomes" id="UP000192527">
    <property type="component" value="Chromosome"/>
</dbReference>
<keyword evidence="5" id="KW-0663">Pyridoxal phosphate</keyword>